<accession>A0A9W6GTA0</accession>
<dbReference type="InterPro" id="IPR009576">
    <property type="entry name" value="Biofilm_formation_YgiB"/>
</dbReference>
<dbReference type="AlphaFoldDB" id="A0A9W6GTA0"/>
<evidence type="ECO:0000256" key="1">
    <source>
        <dbReference type="SAM" id="Phobius"/>
    </source>
</evidence>
<keyword evidence="3" id="KW-1185">Reference proteome</keyword>
<comment type="caution">
    <text evidence="2">The sequence shown here is derived from an EMBL/GenBank/DDBJ whole genome shotgun (WGS) entry which is preliminary data.</text>
</comment>
<evidence type="ECO:0008006" key="4">
    <source>
        <dbReference type="Google" id="ProtNLM"/>
    </source>
</evidence>
<feature type="transmembrane region" description="Helical" evidence="1">
    <location>
        <begin position="6"/>
        <end position="24"/>
    </location>
</feature>
<evidence type="ECO:0000313" key="2">
    <source>
        <dbReference type="EMBL" id="GLI92538.1"/>
    </source>
</evidence>
<organism evidence="2 3">
    <name type="scientific">Methylocystis echinoides</name>
    <dbReference type="NCBI Taxonomy" id="29468"/>
    <lineage>
        <taxon>Bacteria</taxon>
        <taxon>Pseudomonadati</taxon>
        <taxon>Pseudomonadota</taxon>
        <taxon>Alphaproteobacteria</taxon>
        <taxon>Hyphomicrobiales</taxon>
        <taxon>Methylocystaceae</taxon>
        <taxon>Methylocystis</taxon>
    </lineage>
</organism>
<evidence type="ECO:0000313" key="3">
    <source>
        <dbReference type="Proteomes" id="UP001144323"/>
    </source>
</evidence>
<proteinExistence type="predicted"/>
<dbReference type="Proteomes" id="UP001144323">
    <property type="component" value="Unassembled WGS sequence"/>
</dbReference>
<keyword evidence="1" id="KW-1133">Transmembrane helix</keyword>
<dbReference type="Pfam" id="PF06693">
    <property type="entry name" value="DUF1190"/>
    <property type="match status" value="1"/>
</dbReference>
<dbReference type="RefSeq" id="WP_281801815.1">
    <property type="nucleotide sequence ID" value="NZ_BSEC01000001.1"/>
</dbReference>
<keyword evidence="1" id="KW-0812">Transmembrane</keyword>
<reference evidence="2" key="1">
    <citation type="journal article" date="2023" name="Int. J. Syst. Evol. Microbiol.">
        <title>Methylocystis iwaonis sp. nov., a type II methane-oxidizing bacterium from surface soil of a rice paddy field in Japan, and emended description of the genus Methylocystis (ex Whittenbury et al. 1970) Bowman et al. 1993.</title>
        <authorList>
            <person name="Kaise H."/>
            <person name="Sawadogo J.B."/>
            <person name="Alam M.S."/>
            <person name="Ueno C."/>
            <person name="Dianou D."/>
            <person name="Shinjo R."/>
            <person name="Asakawa S."/>
        </authorList>
    </citation>
    <scope>NUCLEOTIDE SEQUENCE</scope>
    <source>
        <strain evidence="2">LMG27198</strain>
    </source>
</reference>
<sequence length="132" mass="14724">MGGTSLKYIIIFVALAGVAGGLFFSRRTIPVCAEDGKYMASLADCQAWGLDAKLCKEAVEKARAIAARAAPKTETMFQCELRFTDCFENPTGGFSPRPAFCLRADAEPKEVRYLEYESDRRNRKKTKEVRID</sequence>
<gene>
    <name evidence="2" type="ORF">LMG27198_15300</name>
</gene>
<protein>
    <recommendedName>
        <fullName evidence="4">DUF1190 domain-containing protein</fullName>
    </recommendedName>
</protein>
<name>A0A9W6GTA0_9HYPH</name>
<dbReference type="EMBL" id="BSEC01000001">
    <property type="protein sequence ID" value="GLI92538.1"/>
    <property type="molecule type" value="Genomic_DNA"/>
</dbReference>
<keyword evidence="1" id="KW-0472">Membrane</keyword>